<feature type="transmembrane region" description="Helical" evidence="1">
    <location>
        <begin position="12"/>
        <end position="32"/>
    </location>
</feature>
<evidence type="ECO:0000313" key="4">
    <source>
        <dbReference type="Proteomes" id="UP000251891"/>
    </source>
</evidence>
<evidence type="ECO:0000256" key="1">
    <source>
        <dbReference type="SAM" id="Phobius"/>
    </source>
</evidence>
<dbReference type="Proteomes" id="UP000251891">
    <property type="component" value="Unassembled WGS sequence"/>
</dbReference>
<dbReference type="RefSeq" id="WP_111864087.1">
    <property type="nucleotide sequence ID" value="NZ_QLYX01000003.1"/>
</dbReference>
<feature type="transmembrane region" description="Helical" evidence="1">
    <location>
        <begin position="38"/>
        <end position="58"/>
    </location>
</feature>
<keyword evidence="4" id="KW-1185">Reference proteome</keyword>
<evidence type="ECO:0000259" key="2">
    <source>
        <dbReference type="Pfam" id="PF10756"/>
    </source>
</evidence>
<feature type="domain" description="Low molecular weight protein antigen 6 PH" evidence="2">
    <location>
        <begin position="60"/>
        <end position="131"/>
    </location>
</feature>
<dbReference type="EMBL" id="QLYX01000003">
    <property type="protein sequence ID" value="RAY15625.1"/>
    <property type="molecule type" value="Genomic_DNA"/>
</dbReference>
<feature type="transmembrane region" description="Helical" evidence="1">
    <location>
        <begin position="172"/>
        <end position="191"/>
    </location>
</feature>
<dbReference type="InterPro" id="IPR019692">
    <property type="entry name" value="CFP-6_PH"/>
</dbReference>
<dbReference type="Pfam" id="PF10756">
    <property type="entry name" value="bPH_6"/>
    <property type="match status" value="1"/>
</dbReference>
<evidence type="ECO:0000313" key="3">
    <source>
        <dbReference type="EMBL" id="RAY15625.1"/>
    </source>
</evidence>
<gene>
    <name evidence="3" type="ORF">DPM19_07475</name>
</gene>
<proteinExistence type="predicted"/>
<dbReference type="AlphaFoldDB" id="A0A365H949"/>
<protein>
    <submittedName>
        <fullName evidence="3">PH domain-containing protein</fullName>
    </submittedName>
</protein>
<reference evidence="3 4" key="1">
    <citation type="submission" date="2018-06" db="EMBL/GenBank/DDBJ databases">
        <title>Actinomadura craniellae sp. nov. isolated from marine sponge Craniella sp.</title>
        <authorList>
            <person name="Li L."/>
            <person name="Xu Q.H."/>
            <person name="Lin H.W."/>
            <person name="Lu Y.H."/>
        </authorList>
    </citation>
    <scope>NUCLEOTIDE SEQUENCE [LARGE SCALE GENOMIC DNA]</scope>
    <source>
        <strain evidence="3 4">LHW63021</strain>
    </source>
</reference>
<keyword evidence="1" id="KW-0472">Membrane</keyword>
<name>A0A365H949_9ACTN</name>
<keyword evidence="1" id="KW-0812">Transmembrane</keyword>
<accession>A0A365H949</accession>
<dbReference type="OrthoDB" id="3819655at2"/>
<organism evidence="3 4">
    <name type="scientific">Actinomadura craniellae</name>
    <dbReference type="NCBI Taxonomy" id="2231787"/>
    <lineage>
        <taxon>Bacteria</taxon>
        <taxon>Bacillati</taxon>
        <taxon>Actinomycetota</taxon>
        <taxon>Actinomycetes</taxon>
        <taxon>Streptosporangiales</taxon>
        <taxon>Thermomonosporaceae</taxon>
        <taxon>Actinomadura</taxon>
    </lineage>
</organism>
<sequence>MTGPEMVLRSTGARVAAWVWLVFAALNLLDVALRGRDAAAAVAAAALLLGCGIAYVLGLRPRIEAGEHGLRLRNPLRDIDAPWPAVRKIEATHAVVLHYTGADGAERTARAWVLQTSPRAAARQKRHTRDAALKDRTPTTYAVEQLNEVAARHRGGPEPGAGTGTARWSRSAVAALAVPAALLAVAVAFAVG</sequence>
<keyword evidence="1" id="KW-1133">Transmembrane helix</keyword>
<comment type="caution">
    <text evidence="3">The sequence shown here is derived from an EMBL/GenBank/DDBJ whole genome shotgun (WGS) entry which is preliminary data.</text>
</comment>